<proteinExistence type="predicted"/>
<comment type="caution">
    <text evidence="1">The sequence shown here is derived from an EMBL/GenBank/DDBJ whole genome shotgun (WGS) entry which is preliminary data.</text>
</comment>
<organism evidence="1 2">
    <name type="scientific">Agarivorans gilvus</name>
    <dbReference type="NCBI Taxonomy" id="680279"/>
    <lineage>
        <taxon>Bacteria</taxon>
        <taxon>Pseudomonadati</taxon>
        <taxon>Pseudomonadota</taxon>
        <taxon>Gammaproteobacteria</taxon>
        <taxon>Alteromonadales</taxon>
        <taxon>Alteromonadaceae</taxon>
        <taxon>Agarivorans</taxon>
    </lineage>
</organism>
<accession>A0ABQ1I2K3</accession>
<name>A0ABQ1I2K3_9ALTE</name>
<gene>
    <name evidence="1" type="ORF">GCM10007414_16560</name>
</gene>
<dbReference type="EMBL" id="BMDY01000008">
    <property type="protein sequence ID" value="GGB03935.1"/>
    <property type="molecule type" value="Genomic_DNA"/>
</dbReference>
<keyword evidence="2" id="KW-1185">Reference proteome</keyword>
<protein>
    <submittedName>
        <fullName evidence="1">Uncharacterized protein</fullName>
    </submittedName>
</protein>
<evidence type="ECO:0000313" key="2">
    <source>
        <dbReference type="Proteomes" id="UP000651977"/>
    </source>
</evidence>
<evidence type="ECO:0000313" key="1">
    <source>
        <dbReference type="EMBL" id="GGB03935.1"/>
    </source>
</evidence>
<reference evidence="2" key="1">
    <citation type="journal article" date="2019" name="Int. J. Syst. Evol. Microbiol.">
        <title>The Global Catalogue of Microorganisms (GCM) 10K type strain sequencing project: providing services to taxonomists for standard genome sequencing and annotation.</title>
        <authorList>
            <consortium name="The Broad Institute Genomics Platform"/>
            <consortium name="The Broad Institute Genome Sequencing Center for Infectious Disease"/>
            <person name="Wu L."/>
            <person name="Ma J."/>
        </authorList>
    </citation>
    <scope>NUCLEOTIDE SEQUENCE [LARGE SCALE GENOMIC DNA]</scope>
    <source>
        <strain evidence="2">CGMCC 1.10131</strain>
    </source>
</reference>
<dbReference type="RefSeq" id="WP_055733615.1">
    <property type="nucleotide sequence ID" value="NZ_BMDY01000008.1"/>
</dbReference>
<dbReference type="Proteomes" id="UP000651977">
    <property type="component" value="Unassembled WGS sequence"/>
</dbReference>
<sequence length="163" mass="18898">MRNVALTFTARGKERILREGGSGDWTVNPLRVSDHVDYVICCQNTNPKRKGNDWGQATHKHGQAFLVGKLLEVISVTEDADKKKRYQFVFSEYAEIEIDDIWGGDRFPVRYLQEKDLPFDVTTLDYKPMPKFKSKERVFSLEEAKKALSNFYDIDKTDVKIML</sequence>